<keyword evidence="3" id="KW-1185">Reference proteome</keyword>
<evidence type="ECO:0000313" key="3">
    <source>
        <dbReference type="Proteomes" id="UP000004931"/>
    </source>
</evidence>
<proteinExistence type="predicted"/>
<dbReference type="OrthoDB" id="7054794at2"/>
<evidence type="ECO:0000313" key="2">
    <source>
        <dbReference type="EMBL" id="EAW33198.1"/>
    </source>
</evidence>
<dbReference type="AlphaFoldDB" id="A0YAP4"/>
<keyword evidence="1" id="KW-0732">Signal</keyword>
<evidence type="ECO:0000256" key="1">
    <source>
        <dbReference type="SAM" id="SignalP"/>
    </source>
</evidence>
<feature type="signal peptide" evidence="1">
    <location>
        <begin position="1"/>
        <end position="29"/>
    </location>
</feature>
<feature type="chain" id="PRO_5002631347" evidence="1">
    <location>
        <begin position="30"/>
        <end position="287"/>
    </location>
</feature>
<sequence length="287" mass="32203">MDEKRSSRRCIKAMSALLAVCLVSLSAAAAESYQPPRLASGKPDFNGVWQVLNNANYNIEPHGGQAAMALREGPVVPVPAKEVLALGAVGAVPAGLGVVEGGKIPYQPAALIQRDKNRQNWLTSDPEIKCYLPGIPRATYMPHPFQIFHNDEALFFSYQYANAVRNIYLTDPGPAPIDSWMGLSWASWDDDTLVIKSSGYNDRTWLDRAGNFHSDVLKVTERFTRTSDHTIHYEATLEDEKVYTKPWKISMPLYKRVGADDRIQQFNCVEYVEELMYGHLRKTPLEK</sequence>
<dbReference type="EMBL" id="AAVT01000001">
    <property type="protein sequence ID" value="EAW33198.1"/>
    <property type="molecule type" value="Genomic_DNA"/>
</dbReference>
<name>A0YAP4_9GAMM</name>
<dbReference type="STRING" id="247633.GP2143_18121"/>
<organism evidence="2 3">
    <name type="scientific">marine gamma proteobacterium HTCC2143</name>
    <dbReference type="NCBI Taxonomy" id="247633"/>
    <lineage>
        <taxon>Bacteria</taxon>
        <taxon>Pseudomonadati</taxon>
        <taxon>Pseudomonadota</taxon>
        <taxon>Gammaproteobacteria</taxon>
        <taxon>Cellvibrionales</taxon>
        <taxon>Spongiibacteraceae</taxon>
        <taxon>BD1-7 clade</taxon>
    </lineage>
</organism>
<dbReference type="eggNOG" id="ENOG502ZB0S">
    <property type="taxonomic scope" value="Bacteria"/>
</dbReference>
<dbReference type="Proteomes" id="UP000004931">
    <property type="component" value="Unassembled WGS sequence"/>
</dbReference>
<protein>
    <submittedName>
        <fullName evidence="2">Uncharacterized protein</fullName>
    </submittedName>
</protein>
<comment type="caution">
    <text evidence="2">The sequence shown here is derived from an EMBL/GenBank/DDBJ whole genome shotgun (WGS) entry which is preliminary data.</text>
</comment>
<accession>A0YAP4</accession>
<reference evidence="2 3" key="1">
    <citation type="journal article" date="2010" name="J. Bacteriol.">
        <title>Genome sequence of the oligotrophic marine Gammaproteobacterium HTCC2143, isolated from the Oregon Coast.</title>
        <authorList>
            <person name="Oh H.M."/>
            <person name="Kang I."/>
            <person name="Ferriera S."/>
            <person name="Giovannoni S.J."/>
            <person name="Cho J.C."/>
        </authorList>
    </citation>
    <scope>NUCLEOTIDE SEQUENCE [LARGE SCALE GENOMIC DNA]</scope>
    <source>
        <strain evidence="2 3">HTCC2143</strain>
    </source>
</reference>
<gene>
    <name evidence="2" type="ORF">GP2143_18121</name>
</gene>